<dbReference type="Gene3D" id="3.40.462.20">
    <property type="match status" value="1"/>
</dbReference>
<feature type="transmembrane region" description="Helical" evidence="5">
    <location>
        <begin position="791"/>
        <end position="808"/>
    </location>
</feature>
<keyword evidence="3 5" id="KW-1133">Transmembrane helix</keyword>
<reference evidence="8" key="1">
    <citation type="submission" date="2019-04" db="EMBL/GenBank/DDBJ databases">
        <title>Sequencing of skin fungus with MAO and IRED activity.</title>
        <authorList>
            <person name="Marsaioli A.J."/>
            <person name="Bonatto J.M.C."/>
            <person name="Reis Junior O."/>
        </authorList>
    </citation>
    <scope>NUCLEOTIDE SEQUENCE</scope>
    <source>
        <strain evidence="8">30M1</strain>
    </source>
</reference>
<feature type="domain" description="Major facilitator superfamily (MFS) profile" evidence="6">
    <location>
        <begin position="459"/>
        <end position="948"/>
    </location>
</feature>
<dbReference type="Gene3D" id="1.20.1720.10">
    <property type="entry name" value="Multidrug resistance protein D"/>
    <property type="match status" value="1"/>
</dbReference>
<feature type="transmembrane region" description="Helical" evidence="5">
    <location>
        <begin position="759"/>
        <end position="779"/>
    </location>
</feature>
<dbReference type="AlphaFoldDB" id="A0A9P4TJ20"/>
<feature type="transmembrane region" description="Helical" evidence="5">
    <location>
        <begin position="649"/>
        <end position="673"/>
    </location>
</feature>
<feature type="domain" description="FAD-binding PCMH-type" evidence="7">
    <location>
        <begin position="1"/>
        <end position="175"/>
    </location>
</feature>
<dbReference type="InterPro" id="IPR036259">
    <property type="entry name" value="MFS_trans_sf"/>
</dbReference>
<dbReference type="InterPro" id="IPR006094">
    <property type="entry name" value="Oxid_FAD_bind_N"/>
</dbReference>
<dbReference type="InterPro" id="IPR036318">
    <property type="entry name" value="FAD-bd_PCMH-like_sf"/>
</dbReference>
<evidence type="ECO:0000259" key="7">
    <source>
        <dbReference type="PROSITE" id="PS51387"/>
    </source>
</evidence>
<feature type="transmembrane region" description="Helical" evidence="5">
    <location>
        <begin position="847"/>
        <end position="870"/>
    </location>
</feature>
<evidence type="ECO:0000313" key="9">
    <source>
        <dbReference type="Proteomes" id="UP000801428"/>
    </source>
</evidence>
<accession>A0A9P4TJ20</accession>
<feature type="transmembrane region" description="Helical" evidence="5">
    <location>
        <begin position="613"/>
        <end position="637"/>
    </location>
</feature>
<dbReference type="Pfam" id="PF01565">
    <property type="entry name" value="FAD_binding_4"/>
    <property type="match status" value="1"/>
</dbReference>
<dbReference type="GO" id="GO:0071949">
    <property type="term" value="F:FAD binding"/>
    <property type="evidence" value="ECO:0007669"/>
    <property type="project" value="InterPro"/>
</dbReference>
<evidence type="ECO:0000256" key="2">
    <source>
        <dbReference type="ARBA" id="ARBA00022692"/>
    </source>
</evidence>
<dbReference type="GO" id="GO:0022857">
    <property type="term" value="F:transmembrane transporter activity"/>
    <property type="evidence" value="ECO:0007669"/>
    <property type="project" value="InterPro"/>
</dbReference>
<dbReference type="InterPro" id="IPR016169">
    <property type="entry name" value="FAD-bd_PCMH_sub2"/>
</dbReference>
<keyword evidence="9" id="KW-1185">Reference proteome</keyword>
<keyword evidence="2 5" id="KW-0812">Transmembrane</keyword>
<dbReference type="FunFam" id="1.20.1720.10:FF:000018">
    <property type="entry name" value="Putative MFS multidrug transporter"/>
    <property type="match status" value="1"/>
</dbReference>
<dbReference type="InterPro" id="IPR011701">
    <property type="entry name" value="MFS"/>
</dbReference>
<feature type="transmembrane region" description="Helical" evidence="5">
    <location>
        <begin position="719"/>
        <end position="739"/>
    </location>
</feature>
<evidence type="ECO:0008006" key="10">
    <source>
        <dbReference type="Google" id="ProtNLM"/>
    </source>
</evidence>
<name>A0A9P4TJ20_CURKU</name>
<dbReference type="Pfam" id="PF07690">
    <property type="entry name" value="MFS_1"/>
    <property type="match status" value="1"/>
</dbReference>
<dbReference type="InterPro" id="IPR016167">
    <property type="entry name" value="FAD-bd_PCMH_sub1"/>
</dbReference>
<dbReference type="SUPFAM" id="SSF56176">
    <property type="entry name" value="FAD-binding/transporter-associated domain-like"/>
    <property type="match status" value="1"/>
</dbReference>
<evidence type="ECO:0000256" key="5">
    <source>
        <dbReference type="SAM" id="Phobius"/>
    </source>
</evidence>
<comment type="caution">
    <text evidence="8">The sequence shown here is derived from an EMBL/GenBank/DDBJ whole genome shotgun (WGS) entry which is preliminary data.</text>
</comment>
<dbReference type="InterPro" id="IPR020846">
    <property type="entry name" value="MFS_dom"/>
</dbReference>
<evidence type="ECO:0000259" key="6">
    <source>
        <dbReference type="PROSITE" id="PS50850"/>
    </source>
</evidence>
<gene>
    <name evidence="8" type="ORF">E8E13_008523</name>
</gene>
<evidence type="ECO:0000256" key="3">
    <source>
        <dbReference type="ARBA" id="ARBA00022989"/>
    </source>
</evidence>
<dbReference type="Gene3D" id="3.30.465.10">
    <property type="match status" value="1"/>
</dbReference>
<feature type="transmembrane region" description="Helical" evidence="5">
    <location>
        <begin position="814"/>
        <end position="835"/>
    </location>
</feature>
<dbReference type="EMBL" id="SWKU01000006">
    <property type="protein sequence ID" value="KAF3005831.1"/>
    <property type="molecule type" value="Genomic_DNA"/>
</dbReference>
<dbReference type="InterPro" id="IPR016166">
    <property type="entry name" value="FAD-bd_PCMH"/>
</dbReference>
<evidence type="ECO:0000256" key="1">
    <source>
        <dbReference type="ARBA" id="ARBA00004141"/>
    </source>
</evidence>
<protein>
    <recommendedName>
        <fullName evidence="10">Major facilitator superfamily (MFS) profile domain-containing protein</fullName>
    </recommendedName>
</protein>
<feature type="transmembrane region" description="Helical" evidence="5">
    <location>
        <begin position="679"/>
        <end position="698"/>
    </location>
</feature>
<feature type="transmembrane region" description="Helical" evidence="5">
    <location>
        <begin position="924"/>
        <end position="943"/>
    </location>
</feature>
<dbReference type="FunFam" id="1.20.1250.20:FF:000504">
    <property type="entry name" value="Similar to MFS multidrug transporter"/>
    <property type="match status" value="1"/>
</dbReference>
<feature type="transmembrane region" description="Helical" evidence="5">
    <location>
        <begin position="525"/>
        <end position="543"/>
    </location>
</feature>
<dbReference type="PROSITE" id="PS50850">
    <property type="entry name" value="MFS"/>
    <property type="match status" value="1"/>
</dbReference>
<organism evidence="8 9">
    <name type="scientific">Curvularia kusanoi</name>
    <name type="common">Cochliobolus kusanoi</name>
    <dbReference type="NCBI Taxonomy" id="90978"/>
    <lineage>
        <taxon>Eukaryota</taxon>
        <taxon>Fungi</taxon>
        <taxon>Dikarya</taxon>
        <taxon>Ascomycota</taxon>
        <taxon>Pezizomycotina</taxon>
        <taxon>Dothideomycetes</taxon>
        <taxon>Pleosporomycetidae</taxon>
        <taxon>Pleosporales</taxon>
        <taxon>Pleosporineae</taxon>
        <taxon>Pleosporaceae</taxon>
        <taxon>Curvularia</taxon>
    </lineage>
</organism>
<dbReference type="PANTHER" id="PTHR23501">
    <property type="entry name" value="MAJOR FACILITATOR SUPERFAMILY"/>
    <property type="match status" value="1"/>
</dbReference>
<feature type="transmembrane region" description="Helical" evidence="5">
    <location>
        <begin position="456"/>
        <end position="483"/>
    </location>
</feature>
<evidence type="ECO:0000313" key="8">
    <source>
        <dbReference type="EMBL" id="KAF3005831.1"/>
    </source>
</evidence>
<proteinExistence type="predicted"/>
<dbReference type="PRINTS" id="PR01036">
    <property type="entry name" value="TCRTETB"/>
</dbReference>
<keyword evidence="4 5" id="KW-0472">Membrane</keyword>
<feature type="transmembrane region" description="Helical" evidence="5">
    <location>
        <begin position="583"/>
        <end position="601"/>
    </location>
</feature>
<dbReference type="SUPFAM" id="SSF103473">
    <property type="entry name" value="MFS general substrate transporter"/>
    <property type="match status" value="1"/>
</dbReference>
<dbReference type="PANTHER" id="PTHR23501:SF59">
    <property type="entry name" value="MAJOR FACILITATOR SUPERFAMILY (MFS) PROFILE DOMAIN-CONTAINING PROTEIN-RELATED"/>
    <property type="match status" value="1"/>
</dbReference>
<feature type="transmembrane region" description="Helical" evidence="5">
    <location>
        <begin position="495"/>
        <end position="513"/>
    </location>
</feature>
<dbReference type="PROSITE" id="PS51387">
    <property type="entry name" value="FAD_PCMH"/>
    <property type="match status" value="1"/>
</dbReference>
<comment type="subcellular location">
    <subcellularLocation>
        <location evidence="1">Membrane</location>
        <topology evidence="1">Multi-pass membrane protein</topology>
    </subcellularLocation>
</comment>
<dbReference type="Gene3D" id="1.20.1250.20">
    <property type="entry name" value="MFS general substrate transporter like domains"/>
    <property type="match status" value="1"/>
</dbReference>
<dbReference type="Gene3D" id="3.30.43.10">
    <property type="entry name" value="Uridine Diphospho-n-acetylenolpyruvylglucosamine Reductase, domain 2"/>
    <property type="match status" value="1"/>
</dbReference>
<sequence length="973" mass="106111">MAPKCIVQPSSTEEVSKAVKLLVASAMCKRTQFAVRSGGHTTWAGSNNIDDGVTLDLGLMTQTDFEPSTVIVSIQPGSLWNQVYATLDPLGYTVAGGRAGTVGVAGFLMGGGNSFYTSQQGFACDNIKNFEIVLASGEIINANATDNSDLFQVLKGGSGSNFGVVTRFDVQAFEAGKLWGGAMAYPKSVGQQHIEAYHDWTRNVNNYPEGSAIIFWSYLPSMADVVILAAYEDTAGKVSPPGFEKIMAIPNALSSTMRIASHKDLTDELEQAPGYYDVWYTLTFKNDVKLYQKLVQLHEEFVDEWKDASSDPDFITQLMFQSIATGFSKHSVVKGGNVLGLDLETENVVMLLYNIAVKSPELEALARKKLFASFQAMKKYATSVNGLVNWTYLNYADGTQDPLSSYGAENVAKIRAAARKYDPYGTKVSEPKLDPASSSVQIETETTEKFQPSWRFLAAFGSLCIITLMAALDATSLSVALPIMAKALGGSAIEAFWSGTSFLLTSTVFQPVLGSFSHIFGRKTLIYVSLVFFLAGSIIAALADNFTVILVGRSIQGVGGGGIICLTEMVVVDTVPLRERGKWFSFFGAMWSLGTVAGPLLGGGFAQNVSWRWIFWINLPFLGIGAILVTLFLKLNVKHSSFFSKLREIDFVGMTLFLASTTGFLIPVTWGGVQYPWDSWRTLVPLIVCGIGMLGFVVHQEYVAKNPLIRTTVFKSTSAAILFLSTIVHGIILWAILYYMPLYYQAVKGYSPILTGIALFPWTFTVAPASIATGIAIAITGHYRWANRAGWALTTLGMGLLLLLKVHTTTVSWVFLQLVGGVGTGMLFAGMALAVQASAVPKDQAYAANMFSFFRAFGQTLGVAIGGVIFQNQMRRKMLTYPLLADMASEYSKDAAGLVEIIKEMPAGSMKEQLKESYTDALRYIWIVMLILSALALISSWFIKAYDMNGAMDTERGFKHEQPLSDEEKERKV</sequence>
<dbReference type="Proteomes" id="UP000801428">
    <property type="component" value="Unassembled WGS sequence"/>
</dbReference>
<dbReference type="GO" id="GO:0005886">
    <property type="term" value="C:plasma membrane"/>
    <property type="evidence" value="ECO:0007669"/>
    <property type="project" value="TreeGrafter"/>
</dbReference>
<dbReference type="OrthoDB" id="2351791at2759"/>
<evidence type="ECO:0000256" key="4">
    <source>
        <dbReference type="ARBA" id="ARBA00023136"/>
    </source>
</evidence>
<feature type="transmembrane region" description="Helical" evidence="5">
    <location>
        <begin position="549"/>
        <end position="571"/>
    </location>
</feature>